<sequence>MVRSTRMRCNLGVIERSEEEGSEVDKKSDEGRLGCYGVLAFPSNSPFRVKRQSVYMMDCLVEGSSSSRFGIARQSDRHPTLAAYGLQLHDTATVCRQIWINCCVFSE</sequence>
<proteinExistence type="predicted"/>
<dbReference type="EMBL" id="CAOQHR010000007">
    <property type="protein sequence ID" value="CAI6337503.1"/>
    <property type="molecule type" value="Genomic_DNA"/>
</dbReference>
<dbReference type="Proteomes" id="UP001152607">
    <property type="component" value="Unassembled WGS sequence"/>
</dbReference>
<keyword evidence="2" id="KW-1185">Reference proteome</keyword>
<comment type="caution">
    <text evidence="1">The sequence shown here is derived from an EMBL/GenBank/DDBJ whole genome shotgun (WGS) entry which is preliminary data.</text>
</comment>
<reference evidence="1" key="1">
    <citation type="submission" date="2023-01" db="EMBL/GenBank/DDBJ databases">
        <authorList>
            <person name="Van Ghelder C."/>
            <person name="Rancurel C."/>
        </authorList>
    </citation>
    <scope>NUCLEOTIDE SEQUENCE</scope>
    <source>
        <strain evidence="1">CNCM I-4278</strain>
    </source>
</reference>
<gene>
    <name evidence="1" type="ORF">PDIGIT_LOCUS10615</name>
</gene>
<accession>A0A9W4XMY4</accession>
<name>A0A9W4XMY4_9PLEO</name>
<protein>
    <submittedName>
        <fullName evidence="1">Uncharacterized protein</fullName>
    </submittedName>
</protein>
<dbReference type="AlphaFoldDB" id="A0A9W4XMY4"/>
<evidence type="ECO:0000313" key="2">
    <source>
        <dbReference type="Proteomes" id="UP001152607"/>
    </source>
</evidence>
<evidence type="ECO:0000313" key="1">
    <source>
        <dbReference type="EMBL" id="CAI6337503.1"/>
    </source>
</evidence>
<organism evidence="1 2">
    <name type="scientific">Periconia digitata</name>
    <dbReference type="NCBI Taxonomy" id="1303443"/>
    <lineage>
        <taxon>Eukaryota</taxon>
        <taxon>Fungi</taxon>
        <taxon>Dikarya</taxon>
        <taxon>Ascomycota</taxon>
        <taxon>Pezizomycotina</taxon>
        <taxon>Dothideomycetes</taxon>
        <taxon>Pleosporomycetidae</taxon>
        <taxon>Pleosporales</taxon>
        <taxon>Massarineae</taxon>
        <taxon>Periconiaceae</taxon>
        <taxon>Periconia</taxon>
    </lineage>
</organism>